<organism evidence="1 2">
    <name type="scientific">Rhizopus stolonifer</name>
    <name type="common">Rhizopus nigricans</name>
    <dbReference type="NCBI Taxonomy" id="4846"/>
    <lineage>
        <taxon>Eukaryota</taxon>
        <taxon>Fungi</taxon>
        <taxon>Fungi incertae sedis</taxon>
        <taxon>Mucoromycota</taxon>
        <taxon>Mucoromycotina</taxon>
        <taxon>Mucoromycetes</taxon>
        <taxon>Mucorales</taxon>
        <taxon>Mucorineae</taxon>
        <taxon>Rhizopodaceae</taxon>
        <taxon>Rhizopus</taxon>
    </lineage>
</organism>
<protein>
    <submittedName>
        <fullName evidence="1">Uncharacterized protein</fullName>
    </submittedName>
</protein>
<accession>A0A367IPN1</accession>
<feature type="non-terminal residue" evidence="1">
    <location>
        <position position="65"/>
    </location>
</feature>
<dbReference type="OrthoDB" id="2246723at2759"/>
<comment type="caution">
    <text evidence="1">The sequence shown here is derived from an EMBL/GenBank/DDBJ whole genome shotgun (WGS) entry which is preliminary data.</text>
</comment>
<evidence type="ECO:0000313" key="2">
    <source>
        <dbReference type="Proteomes" id="UP000253551"/>
    </source>
</evidence>
<keyword evidence="2" id="KW-1185">Reference proteome</keyword>
<gene>
    <name evidence="1" type="ORF">CU098_004534</name>
</gene>
<dbReference type="EMBL" id="PJQM01006475">
    <property type="protein sequence ID" value="RCH79613.1"/>
    <property type="molecule type" value="Genomic_DNA"/>
</dbReference>
<sequence>MLNAIFSDTLLRWRGGERTTEATKRPKKTNESVISCTVSSIKNLMDRHSDLVAYNEKRIPLCLCK</sequence>
<reference evidence="1 2" key="1">
    <citation type="journal article" date="2018" name="G3 (Bethesda)">
        <title>Phylogenetic and Phylogenomic Definition of Rhizopus Species.</title>
        <authorList>
            <person name="Gryganskyi A.P."/>
            <person name="Golan J."/>
            <person name="Dolatabadi S."/>
            <person name="Mondo S."/>
            <person name="Robb S."/>
            <person name="Idnurm A."/>
            <person name="Muszewska A."/>
            <person name="Steczkiewicz K."/>
            <person name="Masonjones S."/>
            <person name="Liao H.L."/>
            <person name="Gajdeczka M.T."/>
            <person name="Anike F."/>
            <person name="Vuek A."/>
            <person name="Anishchenko I.M."/>
            <person name="Voigt K."/>
            <person name="de Hoog G.S."/>
            <person name="Smith M.E."/>
            <person name="Heitman J."/>
            <person name="Vilgalys R."/>
            <person name="Stajich J.E."/>
        </authorList>
    </citation>
    <scope>NUCLEOTIDE SEQUENCE [LARGE SCALE GENOMIC DNA]</scope>
    <source>
        <strain evidence="1 2">LSU 92-RS-03</strain>
    </source>
</reference>
<name>A0A367IPN1_RHIST</name>
<dbReference type="Proteomes" id="UP000253551">
    <property type="component" value="Unassembled WGS sequence"/>
</dbReference>
<dbReference type="AlphaFoldDB" id="A0A367IPN1"/>
<evidence type="ECO:0000313" key="1">
    <source>
        <dbReference type="EMBL" id="RCH79613.1"/>
    </source>
</evidence>
<proteinExistence type="predicted"/>